<keyword evidence="2" id="KW-1185">Reference proteome</keyword>
<accession>A0ABN0XIU6</accession>
<evidence type="ECO:0000313" key="1">
    <source>
        <dbReference type="EMBL" id="GAA0365326.1"/>
    </source>
</evidence>
<comment type="caution">
    <text evidence="1">The sequence shown here is derived from an EMBL/GenBank/DDBJ whole genome shotgun (WGS) entry which is preliminary data.</text>
</comment>
<sequence length="52" mass="6401">MPWNIEKNIHFQTFSQVYFINLHCDDKLREKRLKYRGWSDNLILKHKVLLNG</sequence>
<dbReference type="Proteomes" id="UP001501166">
    <property type="component" value="Unassembled WGS sequence"/>
</dbReference>
<protein>
    <submittedName>
        <fullName evidence="1">Uncharacterized protein</fullName>
    </submittedName>
</protein>
<evidence type="ECO:0000313" key="2">
    <source>
        <dbReference type="Proteomes" id="UP001501166"/>
    </source>
</evidence>
<reference evidence="1 2" key="1">
    <citation type="journal article" date="2019" name="Int. J. Syst. Evol. Microbiol.">
        <title>The Global Catalogue of Microorganisms (GCM) 10K type strain sequencing project: providing services to taxonomists for standard genome sequencing and annotation.</title>
        <authorList>
            <consortium name="The Broad Institute Genomics Platform"/>
            <consortium name="The Broad Institute Genome Sequencing Center for Infectious Disease"/>
            <person name="Wu L."/>
            <person name="Ma J."/>
        </authorList>
    </citation>
    <scope>NUCLEOTIDE SEQUENCE [LARGE SCALE GENOMIC DNA]</scope>
    <source>
        <strain evidence="1 2">JCM 12662</strain>
    </source>
</reference>
<proteinExistence type="predicted"/>
<organism evidence="1 2">
    <name type="scientific">Alkalibacterium iburiense</name>
    <dbReference type="NCBI Taxonomy" id="290589"/>
    <lineage>
        <taxon>Bacteria</taxon>
        <taxon>Bacillati</taxon>
        <taxon>Bacillota</taxon>
        <taxon>Bacilli</taxon>
        <taxon>Lactobacillales</taxon>
        <taxon>Carnobacteriaceae</taxon>
        <taxon>Alkalibacterium</taxon>
    </lineage>
</organism>
<name>A0ABN0XIU6_9LACT</name>
<gene>
    <name evidence="1" type="ORF">GCM10008932_16930</name>
</gene>
<dbReference type="EMBL" id="BAAACW010000108">
    <property type="protein sequence ID" value="GAA0365326.1"/>
    <property type="molecule type" value="Genomic_DNA"/>
</dbReference>